<comment type="similarity">
    <text evidence="2">Belongs to the CorA metal ion transporter (MIT) (TC 1.A.35) family.</text>
</comment>
<dbReference type="GO" id="GO:0046873">
    <property type="term" value="F:metal ion transmembrane transporter activity"/>
    <property type="evidence" value="ECO:0007669"/>
    <property type="project" value="InterPro"/>
</dbReference>
<dbReference type="GO" id="GO:0016020">
    <property type="term" value="C:membrane"/>
    <property type="evidence" value="ECO:0007669"/>
    <property type="project" value="UniProtKB-SubCell"/>
</dbReference>
<keyword evidence="4 6" id="KW-1133">Transmembrane helix</keyword>
<dbReference type="InterPro" id="IPR045863">
    <property type="entry name" value="CorA_TM1_TM2"/>
</dbReference>
<dbReference type="InterPro" id="IPR002523">
    <property type="entry name" value="MgTranspt_CorA/ZnTranspt_ZntB"/>
</dbReference>
<keyword evidence="5 6" id="KW-0472">Membrane</keyword>
<evidence type="ECO:0008006" key="9">
    <source>
        <dbReference type="Google" id="ProtNLM"/>
    </source>
</evidence>
<evidence type="ECO:0000256" key="4">
    <source>
        <dbReference type="ARBA" id="ARBA00022989"/>
    </source>
</evidence>
<evidence type="ECO:0000256" key="5">
    <source>
        <dbReference type="ARBA" id="ARBA00023136"/>
    </source>
</evidence>
<dbReference type="SUPFAM" id="SSF144083">
    <property type="entry name" value="Magnesium transport protein CorA, transmembrane region"/>
    <property type="match status" value="1"/>
</dbReference>
<reference evidence="7 8" key="1">
    <citation type="submission" date="2009-09" db="EMBL/GenBank/DDBJ databases">
        <authorList>
            <person name="Qin X."/>
            <person name="Bachman B."/>
            <person name="Battles P."/>
            <person name="Bell A."/>
            <person name="Bess C."/>
            <person name="Bickham C."/>
            <person name="Chaboub L."/>
            <person name="Chen D."/>
            <person name="Coyle M."/>
            <person name="Deiros D.R."/>
            <person name="Dinh H."/>
            <person name="Forbes L."/>
            <person name="Fowler G."/>
            <person name="Francisco L."/>
            <person name="Fu Q."/>
            <person name="Gubbala S."/>
            <person name="Hale W."/>
            <person name="Han Y."/>
            <person name="Hemphill L."/>
            <person name="Highlander S.K."/>
            <person name="Hirani K."/>
            <person name="Hogues M."/>
            <person name="Jackson L."/>
            <person name="Jakkamsetti A."/>
            <person name="Javaid M."/>
            <person name="Jiang H."/>
            <person name="Korchina V."/>
            <person name="Kovar C."/>
            <person name="Lara F."/>
            <person name="Lee S."/>
            <person name="Mata R."/>
            <person name="Mathew T."/>
            <person name="Moen C."/>
            <person name="Morales K."/>
            <person name="Munidasa M."/>
            <person name="Nazareth L."/>
            <person name="Ngo R."/>
            <person name="Nguyen L."/>
            <person name="Okwuonu G."/>
            <person name="Ongeri F."/>
            <person name="Patil S."/>
            <person name="Petrosino J."/>
            <person name="Pham C."/>
            <person name="Pham P."/>
            <person name="Pu L.-L."/>
            <person name="Puazo M."/>
            <person name="Raj R."/>
            <person name="Reid J."/>
            <person name="Rouhana J."/>
            <person name="Saada N."/>
            <person name="Shang Y."/>
            <person name="Simmons D."/>
            <person name="Thornton R."/>
            <person name="Warren J."/>
            <person name="Weissenberger G."/>
            <person name="Zhang J."/>
            <person name="Zhang L."/>
            <person name="Zhou C."/>
            <person name="Zhu D."/>
            <person name="Muzny D."/>
            <person name="Worley K."/>
            <person name="Gibbs R."/>
        </authorList>
    </citation>
    <scope>NUCLEOTIDE SEQUENCE [LARGE SCALE GENOMIC DNA]</scope>
    <source>
        <strain evidence="7 8">DSM 16041</strain>
    </source>
</reference>
<protein>
    <recommendedName>
        <fullName evidence="9">CorA-like protein</fullName>
    </recommendedName>
</protein>
<dbReference type="PANTHER" id="PTHR47891">
    <property type="entry name" value="TRANSPORTER-RELATED"/>
    <property type="match status" value="1"/>
</dbReference>
<dbReference type="STRING" id="525309.HMPREF0494_0627"/>
<dbReference type="HOGENOM" id="CLU_007127_8_0_9"/>
<dbReference type="eggNOG" id="COG0598">
    <property type="taxonomic scope" value="Bacteria"/>
</dbReference>
<feature type="transmembrane region" description="Helical" evidence="6">
    <location>
        <begin position="303"/>
        <end position="324"/>
    </location>
</feature>
<dbReference type="Pfam" id="PF01544">
    <property type="entry name" value="CorA"/>
    <property type="match status" value="1"/>
</dbReference>
<evidence type="ECO:0000313" key="8">
    <source>
        <dbReference type="Proteomes" id="UP000003675"/>
    </source>
</evidence>
<proteinExistence type="inferred from homology"/>
<feature type="transmembrane region" description="Helical" evidence="6">
    <location>
        <begin position="272"/>
        <end position="291"/>
    </location>
</feature>
<dbReference type="AlphaFoldDB" id="C8P5N5"/>
<evidence type="ECO:0000256" key="3">
    <source>
        <dbReference type="ARBA" id="ARBA00022692"/>
    </source>
</evidence>
<evidence type="ECO:0000256" key="2">
    <source>
        <dbReference type="ARBA" id="ARBA00009765"/>
    </source>
</evidence>
<evidence type="ECO:0000256" key="6">
    <source>
        <dbReference type="SAM" id="Phobius"/>
    </source>
</evidence>
<dbReference type="EMBL" id="ACLL01000015">
    <property type="protein sequence ID" value="EEW54206.1"/>
    <property type="molecule type" value="Genomic_DNA"/>
</dbReference>
<comment type="caution">
    <text evidence="7">The sequence shown here is derived from an EMBL/GenBank/DDBJ whole genome shotgun (WGS) entry which is preliminary data.</text>
</comment>
<gene>
    <name evidence="7" type="ORF">HMPREF0494_0627</name>
</gene>
<dbReference type="CDD" id="cd12827">
    <property type="entry name" value="EcCorA_ZntB-like_u2"/>
    <property type="match status" value="1"/>
</dbReference>
<dbReference type="InterPro" id="IPR047199">
    <property type="entry name" value="CorA-like"/>
</dbReference>
<dbReference type="InterPro" id="IPR045861">
    <property type="entry name" value="CorA_cytoplasmic_dom"/>
</dbReference>
<dbReference type="Gene3D" id="3.30.460.20">
    <property type="entry name" value="CorA soluble domain-like"/>
    <property type="match status" value="1"/>
</dbReference>
<keyword evidence="3 6" id="KW-0812">Transmembrane</keyword>
<sequence>MEKRSLYFSLFIALNINISFAEVNSVLSTEEINDHSRWISVFEPLPRERADLTKKYEVTQELLDYAIDPYEKARVEVDPDAGVTLLIFDVYVPTHAVTAPQTAPIGIMLTTNNIITFTNAKTNFVNGIIANQLKILQKRGPITDKLNLVFPVLYRLSTNYFGPLRRVDQQRQQIQRNLQKRTGRKAITEFMEIETGLVYMLTSLKGNVSLLEEFKRRFASRMSTRQRNDLDDVIVEAQQGLEMAQMTSDVSERVSNAYSKVLDSDLNQTMKYLTIYSIVLSIPTIVSGFYGENVKLPLADGDLSWLLTLGITLVLMIACAIFLINRRWWK</sequence>
<name>C8P5N5_9LACO</name>
<dbReference type="PANTHER" id="PTHR47891:SF1">
    <property type="entry name" value="CORA-MAGNESIUM AND COBALT TRANSPORTER"/>
    <property type="match status" value="1"/>
</dbReference>
<organism evidence="7 8">
    <name type="scientific">Limosilactobacillus antri DSM 16041</name>
    <dbReference type="NCBI Taxonomy" id="525309"/>
    <lineage>
        <taxon>Bacteria</taxon>
        <taxon>Bacillati</taxon>
        <taxon>Bacillota</taxon>
        <taxon>Bacilli</taxon>
        <taxon>Lactobacillales</taxon>
        <taxon>Lactobacillaceae</taxon>
        <taxon>Limosilactobacillus</taxon>
    </lineage>
</organism>
<evidence type="ECO:0000313" key="7">
    <source>
        <dbReference type="EMBL" id="EEW54206.1"/>
    </source>
</evidence>
<comment type="subcellular location">
    <subcellularLocation>
        <location evidence="1">Membrane</location>
        <topology evidence="1">Multi-pass membrane protein</topology>
    </subcellularLocation>
</comment>
<evidence type="ECO:0000256" key="1">
    <source>
        <dbReference type="ARBA" id="ARBA00004141"/>
    </source>
</evidence>
<dbReference type="Proteomes" id="UP000003675">
    <property type="component" value="Unassembled WGS sequence"/>
</dbReference>
<accession>C8P5N5</accession>
<dbReference type="Gene3D" id="1.20.58.340">
    <property type="entry name" value="Magnesium transport protein CorA, transmembrane region"/>
    <property type="match status" value="2"/>
</dbReference>
<dbReference type="SUPFAM" id="SSF143865">
    <property type="entry name" value="CorA soluble domain-like"/>
    <property type="match status" value="1"/>
</dbReference>